<dbReference type="Proteomes" id="UP001357485">
    <property type="component" value="Unassembled WGS sequence"/>
</dbReference>
<feature type="non-terminal residue" evidence="2">
    <location>
        <position position="1"/>
    </location>
</feature>
<feature type="compositionally biased region" description="Low complexity" evidence="1">
    <location>
        <begin position="8"/>
        <end position="35"/>
    </location>
</feature>
<evidence type="ECO:0000313" key="2">
    <source>
        <dbReference type="EMBL" id="KAK5149262.1"/>
    </source>
</evidence>
<organism evidence="2 3">
    <name type="scientific">Cryomyces antarcticus</name>
    <dbReference type="NCBI Taxonomy" id="329879"/>
    <lineage>
        <taxon>Eukaryota</taxon>
        <taxon>Fungi</taxon>
        <taxon>Dikarya</taxon>
        <taxon>Ascomycota</taxon>
        <taxon>Pezizomycotina</taxon>
        <taxon>Dothideomycetes</taxon>
        <taxon>Dothideomycetes incertae sedis</taxon>
        <taxon>Cryomyces</taxon>
    </lineage>
</organism>
<accession>A0ABR0LHE3</accession>
<name>A0ABR0LHE3_9PEZI</name>
<evidence type="ECO:0000313" key="3">
    <source>
        <dbReference type="Proteomes" id="UP001357485"/>
    </source>
</evidence>
<feature type="region of interest" description="Disordered" evidence="1">
    <location>
        <begin position="1"/>
        <end position="84"/>
    </location>
</feature>
<protein>
    <submittedName>
        <fullName evidence="2">Uncharacterized protein</fullName>
    </submittedName>
</protein>
<feature type="compositionally biased region" description="Polar residues" evidence="1">
    <location>
        <begin position="64"/>
        <end position="84"/>
    </location>
</feature>
<gene>
    <name evidence="2" type="ORF">LTR16_012715</name>
</gene>
<comment type="caution">
    <text evidence="2">The sequence shown here is derived from an EMBL/GenBank/DDBJ whole genome shotgun (WGS) entry which is preliminary data.</text>
</comment>
<sequence length="84" mass="8671">KSPPTAPPSNTTSPPLLASSKPTATSSTPATPSSTRKSCTFKPRNLSPNPPTRQKRSCEDPAMCSSSPPGQSWPGTCPSESLST</sequence>
<evidence type="ECO:0000256" key="1">
    <source>
        <dbReference type="SAM" id="MobiDB-lite"/>
    </source>
</evidence>
<keyword evidence="3" id="KW-1185">Reference proteome</keyword>
<dbReference type="EMBL" id="JAVRRA010021584">
    <property type="protein sequence ID" value="KAK5149262.1"/>
    <property type="molecule type" value="Genomic_DNA"/>
</dbReference>
<proteinExistence type="predicted"/>
<feature type="non-terminal residue" evidence="2">
    <location>
        <position position="84"/>
    </location>
</feature>
<reference evidence="2 3" key="1">
    <citation type="submission" date="2023-08" db="EMBL/GenBank/DDBJ databases">
        <title>Black Yeasts Isolated from many extreme environments.</title>
        <authorList>
            <person name="Coleine C."/>
            <person name="Stajich J.E."/>
            <person name="Selbmann L."/>
        </authorList>
    </citation>
    <scope>NUCLEOTIDE SEQUENCE [LARGE SCALE GENOMIC DNA]</scope>
    <source>
        <strain evidence="2 3">CCFEE 536</strain>
    </source>
</reference>